<evidence type="ECO:0000313" key="3">
    <source>
        <dbReference type="Proteomes" id="UP000218151"/>
    </source>
</evidence>
<gene>
    <name evidence="2" type="ORF">CKY28_01555</name>
</gene>
<name>A0A2A2SJR8_9SPHN</name>
<dbReference type="InterPro" id="IPR029058">
    <property type="entry name" value="AB_hydrolase_fold"/>
</dbReference>
<dbReference type="EMBL" id="NSLI01000001">
    <property type="protein sequence ID" value="PAX09465.1"/>
    <property type="molecule type" value="Genomic_DNA"/>
</dbReference>
<reference evidence="3" key="1">
    <citation type="submission" date="2017-09" db="EMBL/GenBank/DDBJ databases">
        <authorList>
            <person name="Feng G."/>
            <person name="Zhu H."/>
        </authorList>
    </citation>
    <scope>NUCLEOTIDE SEQUENCE [LARGE SCALE GENOMIC DNA]</scope>
    <source>
        <strain evidence="3">1PNM-20</strain>
    </source>
</reference>
<feature type="domain" description="Serine aminopeptidase S33" evidence="1">
    <location>
        <begin position="38"/>
        <end position="292"/>
    </location>
</feature>
<dbReference type="SUPFAM" id="SSF53474">
    <property type="entry name" value="alpha/beta-Hydrolases"/>
    <property type="match status" value="1"/>
</dbReference>
<dbReference type="Proteomes" id="UP000218151">
    <property type="component" value="Unassembled WGS sequence"/>
</dbReference>
<evidence type="ECO:0000313" key="2">
    <source>
        <dbReference type="EMBL" id="PAX09465.1"/>
    </source>
</evidence>
<comment type="caution">
    <text evidence="2">The sequence shown here is derived from an EMBL/GenBank/DDBJ whole genome shotgun (WGS) entry which is preliminary data.</text>
</comment>
<organism evidence="2 3">
    <name type="scientific">Sphingomonas lenta</name>
    <dbReference type="NCBI Taxonomy" id="1141887"/>
    <lineage>
        <taxon>Bacteria</taxon>
        <taxon>Pseudomonadati</taxon>
        <taxon>Pseudomonadota</taxon>
        <taxon>Alphaproteobacteria</taxon>
        <taxon>Sphingomonadales</taxon>
        <taxon>Sphingomonadaceae</taxon>
        <taxon>Sphingomonas</taxon>
    </lineage>
</organism>
<proteinExistence type="predicted"/>
<dbReference type="InterPro" id="IPR022742">
    <property type="entry name" value="Hydrolase_4"/>
</dbReference>
<dbReference type="Gene3D" id="3.40.50.1820">
    <property type="entry name" value="alpha/beta hydrolase"/>
    <property type="match status" value="1"/>
</dbReference>
<protein>
    <submittedName>
        <fullName evidence="2">Lysophospholipase</fullName>
    </submittedName>
</protein>
<evidence type="ECO:0000259" key="1">
    <source>
        <dbReference type="Pfam" id="PF12146"/>
    </source>
</evidence>
<accession>A0A2A2SJR8</accession>
<dbReference type="Pfam" id="PF12146">
    <property type="entry name" value="Hydrolase_4"/>
    <property type="match status" value="1"/>
</dbReference>
<dbReference type="AlphaFoldDB" id="A0A2A2SJR8"/>
<keyword evidence="3" id="KW-1185">Reference proteome</keyword>
<dbReference type="InterPro" id="IPR051044">
    <property type="entry name" value="MAG_DAG_Lipase"/>
</dbReference>
<dbReference type="OrthoDB" id="9788260at2"/>
<sequence length="314" mass="34757">MNSVTALSSRLPPAAVLGDWTAPDGWRHRRFDLAAERARGRLLFQGGRSDVFEKYLEAIGHLHARGWSVTSFDWRGQGGSGRLSPDPRVGHATDFSVFVRDLAAFWAEWTAEGEGPHVVLGHSMGGHMTLRALAEGAIDPAGAILSAPMIRVRSPFGAWASTRIARYMAGKGDPARPAWKWSDEQTAVERRRRRLTLDNARGQDERWWYDDKPDLELGPPSWAWIAEAFAAGAALENDPRLERVRTPVLMLVADADKLVDARASFRVAAKLPRCELVRFGAAESAHEILRESLPVQARAFATIDDFLDRMAGRG</sequence>
<dbReference type="PANTHER" id="PTHR11614">
    <property type="entry name" value="PHOSPHOLIPASE-RELATED"/>
    <property type="match status" value="1"/>
</dbReference>